<dbReference type="InterPro" id="IPR032675">
    <property type="entry name" value="LRR_dom_sf"/>
</dbReference>
<evidence type="ECO:0000256" key="1">
    <source>
        <dbReference type="ARBA" id="ARBA00022821"/>
    </source>
</evidence>
<evidence type="ECO:0000313" key="3">
    <source>
        <dbReference type="Proteomes" id="UP001206925"/>
    </source>
</evidence>
<evidence type="ECO:0000313" key="2">
    <source>
        <dbReference type="EMBL" id="KAI7747898.1"/>
    </source>
</evidence>
<dbReference type="PANTHER" id="PTHR36766">
    <property type="entry name" value="PLANT BROAD-SPECTRUM MILDEW RESISTANCE PROTEIN RPW8"/>
    <property type="match status" value="1"/>
</dbReference>
<dbReference type="EMBL" id="JAMZMK010006644">
    <property type="protein sequence ID" value="KAI7747898.1"/>
    <property type="molecule type" value="Genomic_DNA"/>
</dbReference>
<organism evidence="2 3">
    <name type="scientific">Ambrosia artemisiifolia</name>
    <name type="common">Common ragweed</name>
    <dbReference type="NCBI Taxonomy" id="4212"/>
    <lineage>
        <taxon>Eukaryota</taxon>
        <taxon>Viridiplantae</taxon>
        <taxon>Streptophyta</taxon>
        <taxon>Embryophyta</taxon>
        <taxon>Tracheophyta</taxon>
        <taxon>Spermatophyta</taxon>
        <taxon>Magnoliopsida</taxon>
        <taxon>eudicotyledons</taxon>
        <taxon>Gunneridae</taxon>
        <taxon>Pentapetalae</taxon>
        <taxon>asterids</taxon>
        <taxon>campanulids</taxon>
        <taxon>Asterales</taxon>
        <taxon>Asteraceae</taxon>
        <taxon>Asteroideae</taxon>
        <taxon>Heliantheae alliance</taxon>
        <taxon>Heliantheae</taxon>
        <taxon>Ambrosia</taxon>
    </lineage>
</organism>
<keyword evidence="3" id="KW-1185">Reference proteome</keyword>
<reference evidence="2" key="1">
    <citation type="submission" date="2022-06" db="EMBL/GenBank/DDBJ databases">
        <title>Uncovering the hologenomic basis of an extraordinary plant invasion.</title>
        <authorList>
            <person name="Bieker V.C."/>
            <person name="Martin M.D."/>
            <person name="Gilbert T."/>
            <person name="Hodgins K."/>
            <person name="Battlay P."/>
            <person name="Petersen B."/>
            <person name="Wilson J."/>
        </authorList>
    </citation>
    <scope>NUCLEOTIDE SEQUENCE</scope>
    <source>
        <strain evidence="2">AA19_3_7</strain>
        <tissue evidence="2">Leaf</tissue>
    </source>
</reference>
<dbReference type="Proteomes" id="UP001206925">
    <property type="component" value="Unassembled WGS sequence"/>
</dbReference>
<feature type="non-terminal residue" evidence="2">
    <location>
        <position position="1"/>
    </location>
</feature>
<dbReference type="SUPFAM" id="SSF52058">
    <property type="entry name" value="L domain-like"/>
    <property type="match status" value="3"/>
</dbReference>
<sequence length="673" mass="76484">MDKVRVIGLEFTGTTNVAFLSLETLGFEDMPGWEIWLTNNHDSIELFPRLRELHIKDCPKLIKVSVEELPSLRILQIDRCDGVVLRSLVHVASSITKLEVLSIFGLTYEVWRGVMEYLGAVEEVRMYQCNEISYLWESEVEARKKEEEGNVGSNLLSSLLILDVWHCKNMEGCYCPNSIESLSIGSCTSVTHVSFPTTPTGGHKLKSLDISLCNKHMEKINNTSMPMLEYVFINCWTNLRSITELGNFIHVTHLEVYGCPRIESFPDIELSKLISLQFLLIEKCPSMDYSFPRGLWPPKLVSLGIGGLRKPISEWGSQNFPASLVSLTLCGESQVTNFNQLSHLLPSSLTQLGIEEFDNLESLSVGLQHLTSLQHLFIEKCPMMKHLPKSLLPSLLSLIIQECPYLEERCNGRGSHYWPLISHIPRIEIECSKETAYEETEFVVYSKMQLMKKQHLCFLIRQPILCGSKATKMGAVPRPTGRSGPVTKTLVLSVWRNPISEWGHLDFPTSLVNLWICGEPHLSNFSQLSDLFPSSLTELRINGFDKLKSLSMGLQHLTSLQHLTIWYCPKMIHLPETLLPSLLSLEVYKCTNLSERCNGRGSHYWPLISHIPRIKIDDIEYIYCWNSLSIINRLVGLKEERYSVVFSWRQAGRQAAYVGTNSHKYTLTCKGDG</sequence>
<proteinExistence type="predicted"/>
<name>A0AAD5GQ56_AMBAR</name>
<dbReference type="PANTHER" id="PTHR36766:SF61">
    <property type="entry name" value="NB-ARC DOMAIN DISEASE RESISTANCE PROTEIN"/>
    <property type="match status" value="1"/>
</dbReference>
<comment type="caution">
    <text evidence="2">The sequence shown here is derived from an EMBL/GenBank/DDBJ whole genome shotgun (WGS) entry which is preliminary data.</text>
</comment>
<gene>
    <name evidence="2" type="ORF">M8C21_002491</name>
</gene>
<accession>A0AAD5GQ56</accession>
<dbReference type="GO" id="GO:0006952">
    <property type="term" value="P:defense response"/>
    <property type="evidence" value="ECO:0007669"/>
    <property type="project" value="UniProtKB-KW"/>
</dbReference>
<protein>
    <submittedName>
        <fullName evidence="2">Uncharacterized protein</fullName>
    </submittedName>
</protein>
<dbReference type="AlphaFoldDB" id="A0AAD5GQ56"/>
<keyword evidence="1" id="KW-0611">Plant defense</keyword>
<dbReference type="Gene3D" id="3.80.10.10">
    <property type="entry name" value="Ribonuclease Inhibitor"/>
    <property type="match status" value="3"/>
</dbReference>